<feature type="domain" description="ASCH" evidence="1">
    <location>
        <begin position="25"/>
        <end position="148"/>
    </location>
</feature>
<dbReference type="SMART" id="SM01022">
    <property type="entry name" value="ASCH"/>
    <property type="match status" value="1"/>
</dbReference>
<gene>
    <name evidence="2" type="ORF">J0J70_06595</name>
</gene>
<dbReference type="SUPFAM" id="SSF88697">
    <property type="entry name" value="PUA domain-like"/>
    <property type="match status" value="1"/>
</dbReference>
<organism evidence="2 3">
    <name type="scientific">Turicibacter bilis</name>
    <dbReference type="NCBI Taxonomy" id="2735723"/>
    <lineage>
        <taxon>Bacteria</taxon>
        <taxon>Bacillati</taxon>
        <taxon>Bacillota</taxon>
        <taxon>Erysipelotrichia</taxon>
        <taxon>Erysipelotrichales</taxon>
        <taxon>Turicibacteraceae</taxon>
        <taxon>Turicibacter</taxon>
    </lineage>
</organism>
<dbReference type="Gene3D" id="3.10.400.10">
    <property type="entry name" value="Sulfate adenylyltransferase"/>
    <property type="match status" value="1"/>
</dbReference>
<dbReference type="Proteomes" id="UP001058072">
    <property type="component" value="Chromosome"/>
</dbReference>
<dbReference type="AlphaFoldDB" id="A0A9Q9CS02"/>
<dbReference type="Pfam" id="PF04266">
    <property type="entry name" value="ASCH"/>
    <property type="match status" value="1"/>
</dbReference>
<dbReference type="PIRSF" id="PIRSF021320">
    <property type="entry name" value="DUF984"/>
    <property type="match status" value="1"/>
</dbReference>
<dbReference type="PANTHER" id="PTHR39203:SF1">
    <property type="entry name" value="CYTOPLASMIC PROTEIN"/>
    <property type="match status" value="1"/>
</dbReference>
<dbReference type="RefSeq" id="WP_212725061.1">
    <property type="nucleotide sequence ID" value="NZ_CP071250.1"/>
</dbReference>
<evidence type="ECO:0000259" key="1">
    <source>
        <dbReference type="SMART" id="SM01022"/>
    </source>
</evidence>
<dbReference type="InterPro" id="IPR009326">
    <property type="entry name" value="DUF984"/>
</dbReference>
<sequence>MTAEQMWERVIQDYPNYGASTYEAFSFGNTDIMADELALLVKAGKKTATSSVFCFYEMEGAVLPQGGELSIVLNSKNEAECIILTTKVYTTSFNLVSEEHAYKEGEGNQSLDDWREGHQAFFTEALAECNQVFDENMLIVCEEFKVIWK</sequence>
<dbReference type="CDD" id="cd06553">
    <property type="entry name" value="ASCH_Ef3133_like"/>
    <property type="match status" value="1"/>
</dbReference>
<name>A0A9Q9CS02_9FIRM</name>
<protein>
    <submittedName>
        <fullName evidence="2">ASCH domain-containing protein</fullName>
    </submittedName>
</protein>
<dbReference type="InterPro" id="IPR007374">
    <property type="entry name" value="ASCH_domain"/>
</dbReference>
<evidence type="ECO:0000313" key="2">
    <source>
        <dbReference type="EMBL" id="UUF09602.1"/>
    </source>
</evidence>
<proteinExistence type="predicted"/>
<accession>A0A9Q9CS02</accession>
<dbReference type="PANTHER" id="PTHR39203">
    <property type="entry name" value="CYTOPLASMIC PROTEIN-RELATED"/>
    <property type="match status" value="1"/>
</dbReference>
<dbReference type="InterPro" id="IPR015947">
    <property type="entry name" value="PUA-like_sf"/>
</dbReference>
<dbReference type="EMBL" id="CP071250">
    <property type="protein sequence ID" value="UUF09602.1"/>
    <property type="molecule type" value="Genomic_DNA"/>
</dbReference>
<evidence type="ECO:0000313" key="3">
    <source>
        <dbReference type="Proteomes" id="UP001058072"/>
    </source>
</evidence>
<reference evidence="2" key="1">
    <citation type="submission" date="2021-03" db="EMBL/GenBank/DDBJ databases">
        <title>Comparative Genomics and Metabolomics in the genus Turicibacter.</title>
        <authorList>
            <person name="Maki J."/>
            <person name="Looft T."/>
        </authorList>
    </citation>
    <scope>NUCLEOTIDE SEQUENCE</scope>
    <source>
        <strain evidence="2">ISU324</strain>
    </source>
</reference>